<organism evidence="2 3">
    <name type="scientific">Aspergillus tubingensis (strain CBS 134.48)</name>
    <dbReference type="NCBI Taxonomy" id="767770"/>
    <lineage>
        <taxon>Eukaryota</taxon>
        <taxon>Fungi</taxon>
        <taxon>Dikarya</taxon>
        <taxon>Ascomycota</taxon>
        <taxon>Pezizomycotina</taxon>
        <taxon>Eurotiomycetes</taxon>
        <taxon>Eurotiomycetidae</taxon>
        <taxon>Eurotiales</taxon>
        <taxon>Aspergillaceae</taxon>
        <taxon>Aspergillus</taxon>
        <taxon>Aspergillus subgen. Circumdati</taxon>
    </lineage>
</organism>
<accession>A0A1L9MX35</accession>
<dbReference type="VEuPathDB" id="FungiDB:ASPTUDRAFT_829699"/>
<feature type="chain" id="PRO_5013335844" description="Endonuclease/exonuclease/phosphatase domain-containing protein" evidence="1">
    <location>
        <begin position="21"/>
        <end position="137"/>
    </location>
</feature>
<proteinExistence type="predicted"/>
<evidence type="ECO:0008006" key="4">
    <source>
        <dbReference type="Google" id="ProtNLM"/>
    </source>
</evidence>
<name>A0A1L9MX35_ASPTC</name>
<gene>
    <name evidence="2" type="ORF">ASPTUDRAFT_829699</name>
</gene>
<keyword evidence="1" id="KW-0732">Signal</keyword>
<protein>
    <recommendedName>
        <fullName evidence="4">Endonuclease/exonuclease/phosphatase domain-containing protein</fullName>
    </recommendedName>
</protein>
<dbReference type="AlphaFoldDB" id="A0A1L9MX35"/>
<dbReference type="EMBL" id="KV878206">
    <property type="protein sequence ID" value="OJI81505.1"/>
    <property type="molecule type" value="Genomic_DNA"/>
</dbReference>
<evidence type="ECO:0000313" key="2">
    <source>
        <dbReference type="EMBL" id="OJI81505.1"/>
    </source>
</evidence>
<evidence type="ECO:0000256" key="1">
    <source>
        <dbReference type="SAM" id="SignalP"/>
    </source>
</evidence>
<dbReference type="Proteomes" id="UP000184304">
    <property type="component" value="Unassembled WGS sequence"/>
</dbReference>
<keyword evidence="3" id="KW-1185">Reference proteome</keyword>
<feature type="signal peptide" evidence="1">
    <location>
        <begin position="1"/>
        <end position="20"/>
    </location>
</feature>
<evidence type="ECO:0000313" key="3">
    <source>
        <dbReference type="Proteomes" id="UP000184304"/>
    </source>
</evidence>
<reference evidence="3" key="1">
    <citation type="journal article" date="2017" name="Genome Biol.">
        <title>Comparative genomics reveals high biological diversity and specific adaptations in the industrially and medically important fungal genus Aspergillus.</title>
        <authorList>
            <person name="de Vries R.P."/>
            <person name="Riley R."/>
            <person name="Wiebenga A."/>
            <person name="Aguilar-Osorio G."/>
            <person name="Amillis S."/>
            <person name="Uchima C.A."/>
            <person name="Anderluh G."/>
            <person name="Asadollahi M."/>
            <person name="Askin M."/>
            <person name="Barry K."/>
            <person name="Battaglia E."/>
            <person name="Bayram O."/>
            <person name="Benocci T."/>
            <person name="Braus-Stromeyer S.A."/>
            <person name="Caldana C."/>
            <person name="Canovas D."/>
            <person name="Cerqueira G.C."/>
            <person name="Chen F."/>
            <person name="Chen W."/>
            <person name="Choi C."/>
            <person name="Clum A."/>
            <person name="Dos Santos R.A."/>
            <person name="Damasio A.R."/>
            <person name="Diallinas G."/>
            <person name="Emri T."/>
            <person name="Fekete E."/>
            <person name="Flipphi M."/>
            <person name="Freyberg S."/>
            <person name="Gallo A."/>
            <person name="Gournas C."/>
            <person name="Habgood R."/>
            <person name="Hainaut M."/>
            <person name="Harispe M.L."/>
            <person name="Henrissat B."/>
            <person name="Hilden K.S."/>
            <person name="Hope R."/>
            <person name="Hossain A."/>
            <person name="Karabika E."/>
            <person name="Karaffa L."/>
            <person name="Karanyi Z."/>
            <person name="Krasevec N."/>
            <person name="Kuo A."/>
            <person name="Kusch H."/>
            <person name="LaButti K."/>
            <person name="Lagendijk E.L."/>
            <person name="Lapidus A."/>
            <person name="Levasseur A."/>
            <person name="Lindquist E."/>
            <person name="Lipzen A."/>
            <person name="Logrieco A.F."/>
            <person name="MacCabe A."/>
            <person name="Maekelae M.R."/>
            <person name="Malavazi I."/>
            <person name="Melin P."/>
            <person name="Meyer V."/>
            <person name="Mielnichuk N."/>
            <person name="Miskei M."/>
            <person name="Molnar A.P."/>
            <person name="Mule G."/>
            <person name="Ngan C.Y."/>
            <person name="Orejas M."/>
            <person name="Orosz E."/>
            <person name="Ouedraogo J.P."/>
            <person name="Overkamp K.M."/>
            <person name="Park H.-S."/>
            <person name="Perrone G."/>
            <person name="Piumi F."/>
            <person name="Punt P.J."/>
            <person name="Ram A.F."/>
            <person name="Ramon A."/>
            <person name="Rauscher S."/>
            <person name="Record E."/>
            <person name="Riano-Pachon D.M."/>
            <person name="Robert V."/>
            <person name="Roehrig J."/>
            <person name="Ruller R."/>
            <person name="Salamov A."/>
            <person name="Salih N.S."/>
            <person name="Samson R.A."/>
            <person name="Sandor E."/>
            <person name="Sanguinetti M."/>
            <person name="Schuetze T."/>
            <person name="Sepcic K."/>
            <person name="Shelest E."/>
            <person name="Sherlock G."/>
            <person name="Sophianopoulou V."/>
            <person name="Squina F.M."/>
            <person name="Sun H."/>
            <person name="Susca A."/>
            <person name="Todd R.B."/>
            <person name="Tsang A."/>
            <person name="Unkles S.E."/>
            <person name="van de Wiele N."/>
            <person name="van Rossen-Uffink D."/>
            <person name="Oliveira J.V."/>
            <person name="Vesth T.C."/>
            <person name="Visser J."/>
            <person name="Yu J.-H."/>
            <person name="Zhou M."/>
            <person name="Andersen M.R."/>
            <person name="Archer D.B."/>
            <person name="Baker S.E."/>
            <person name="Benoit I."/>
            <person name="Brakhage A.A."/>
            <person name="Braus G.H."/>
            <person name="Fischer R."/>
            <person name="Frisvad J.C."/>
            <person name="Goldman G.H."/>
            <person name="Houbraken J."/>
            <person name="Oakley B."/>
            <person name="Pocsi I."/>
            <person name="Scazzocchio C."/>
            <person name="Seiboth B."/>
            <person name="vanKuyk P.A."/>
            <person name="Wortman J."/>
            <person name="Dyer P.S."/>
            <person name="Grigoriev I.V."/>
        </authorList>
    </citation>
    <scope>NUCLEOTIDE SEQUENCE [LARGE SCALE GENOMIC DNA]</scope>
    <source>
        <strain evidence="3">CBS 134.48</strain>
    </source>
</reference>
<sequence length="137" mass="15655">MIIGHLVLLVLRLLRYGVWWTASYSLWKIVEMMHQLGNETIKRGAKHVHQIQSEYLVKSTNLSIVTIPHVQRKDRSEARALAELVPGGLHPSLRAIGQDFNSRQRNEGWIGRVDASWGGVVWPYSPLYQYAGHSYPP</sequence>